<dbReference type="InterPro" id="IPR017884">
    <property type="entry name" value="SANT_dom"/>
</dbReference>
<evidence type="ECO:0000259" key="6">
    <source>
        <dbReference type="PROSITE" id="PS51293"/>
    </source>
</evidence>
<dbReference type="AlphaFoldDB" id="A0AAV8TKT1"/>
<name>A0AAV8TKT1_9ROSI</name>
<reference evidence="7 8" key="1">
    <citation type="submission" date="2021-09" db="EMBL/GenBank/DDBJ databases">
        <title>Genomic insights and catalytic innovation underlie evolution of tropane alkaloids biosynthesis.</title>
        <authorList>
            <person name="Wang Y.-J."/>
            <person name="Tian T."/>
            <person name="Huang J.-P."/>
            <person name="Huang S.-X."/>
        </authorList>
    </citation>
    <scope>NUCLEOTIDE SEQUENCE [LARGE SCALE GENOMIC DNA]</scope>
    <source>
        <strain evidence="7">KIB-2018</strain>
        <tissue evidence="7">Leaf</tissue>
    </source>
</reference>
<organism evidence="7 8">
    <name type="scientific">Erythroxylum novogranatense</name>
    <dbReference type="NCBI Taxonomy" id="1862640"/>
    <lineage>
        <taxon>Eukaryota</taxon>
        <taxon>Viridiplantae</taxon>
        <taxon>Streptophyta</taxon>
        <taxon>Embryophyta</taxon>
        <taxon>Tracheophyta</taxon>
        <taxon>Spermatophyta</taxon>
        <taxon>Magnoliopsida</taxon>
        <taxon>eudicotyledons</taxon>
        <taxon>Gunneridae</taxon>
        <taxon>Pentapetalae</taxon>
        <taxon>rosids</taxon>
        <taxon>fabids</taxon>
        <taxon>Malpighiales</taxon>
        <taxon>Erythroxylaceae</taxon>
        <taxon>Erythroxylum</taxon>
    </lineage>
</organism>
<dbReference type="FunFam" id="1.10.10.60:FF:000374">
    <property type="entry name" value="Arginine-glutamic acid dipeptide repeat protein"/>
    <property type="match status" value="1"/>
</dbReference>
<evidence type="ECO:0000256" key="5">
    <source>
        <dbReference type="SAM" id="MobiDB-lite"/>
    </source>
</evidence>
<accession>A0AAV8TKT1</accession>
<comment type="caution">
    <text evidence="7">The sequence shown here is derived from an EMBL/GenBank/DDBJ whole genome shotgun (WGS) entry which is preliminary data.</text>
</comment>
<dbReference type="SUPFAM" id="SSF46689">
    <property type="entry name" value="Homeodomain-like"/>
    <property type="match status" value="1"/>
</dbReference>
<dbReference type="GO" id="GO:0003714">
    <property type="term" value="F:transcription corepressor activity"/>
    <property type="evidence" value="ECO:0007669"/>
    <property type="project" value="TreeGrafter"/>
</dbReference>
<evidence type="ECO:0000256" key="2">
    <source>
        <dbReference type="ARBA" id="ARBA00023015"/>
    </source>
</evidence>
<evidence type="ECO:0000256" key="1">
    <source>
        <dbReference type="ARBA" id="ARBA00004123"/>
    </source>
</evidence>
<dbReference type="InterPro" id="IPR056067">
    <property type="entry name" value="DUF7650"/>
</dbReference>
<feature type="region of interest" description="Disordered" evidence="5">
    <location>
        <begin position="509"/>
        <end position="554"/>
    </location>
</feature>
<dbReference type="PROSITE" id="PS51293">
    <property type="entry name" value="SANT"/>
    <property type="match status" value="1"/>
</dbReference>
<dbReference type="InterPro" id="IPR057712">
    <property type="entry name" value="DUF7952"/>
</dbReference>
<dbReference type="Pfam" id="PF24662">
    <property type="entry name" value="DUF7650"/>
    <property type="match status" value="1"/>
</dbReference>
<comment type="subcellular location">
    <subcellularLocation>
        <location evidence="1">Nucleus</location>
    </subcellularLocation>
</comment>
<feature type="region of interest" description="Disordered" evidence="5">
    <location>
        <begin position="798"/>
        <end position="838"/>
    </location>
</feature>
<dbReference type="Proteomes" id="UP001159364">
    <property type="component" value="Linkage Group LG04"/>
</dbReference>
<feature type="region of interest" description="Disordered" evidence="5">
    <location>
        <begin position="448"/>
        <end position="488"/>
    </location>
</feature>
<feature type="domain" description="SANT" evidence="6">
    <location>
        <begin position="178"/>
        <end position="229"/>
    </location>
</feature>
<dbReference type="InterPro" id="IPR009057">
    <property type="entry name" value="Homeodomain-like_sf"/>
</dbReference>
<dbReference type="GO" id="GO:0005634">
    <property type="term" value="C:nucleus"/>
    <property type="evidence" value="ECO:0007669"/>
    <property type="project" value="UniProtKB-SubCell"/>
</dbReference>
<protein>
    <recommendedName>
        <fullName evidence="6">SANT domain-containing protein</fullName>
    </recommendedName>
</protein>
<dbReference type="PANTHER" id="PTHR13859:SF34">
    <property type="entry name" value="SANT DOMAIN-CONTAINING PROTEIN"/>
    <property type="match status" value="1"/>
</dbReference>
<sequence length="838" mass="93643">MDLVGVNHSERYTDDESEEQPLAEETPGIPDVSHDSGLAPRIGEQYQVKLPPLMTKSAYTLLMEIPTNATLFDTNYGFLVGLPISLMWINDGVDNVKHAAQFPAFWTNRSVESKYIKSEGSTARQGCADGVLNPKAESIDTILDGVVKIENSGELHLQQGFKFEMLQKCAGHCMVPGSLGGTWTDVEEASFLLGLYIFGRNLVQVKNFVETKTIGDLLSFYYGNFYRSDRYRRWSECQKVRNRRCIQGKRILRGLRQQEPLSSLLLNLSVERRKTLLELANAFGEGRMLLEEYVFALKAEVGVDALIEAVATGQGKKDLKGTAMEPSKSSQVLAGHPEIPIGKACSKLTPLEITNFLNGGYRLSKARSNDLFWEAVWPRLLARGWHSEQPYELGYTGVSGNSLVFLIPGIIKFSRRKLVKGTHYFDSVSDVLKKVALDPALLELDSGAEGKEENDCSGEAHFDQGDVPDQHRHCYLKPQTPSRNPDSMKFTIVDSSMATGETTKVRELRSLPVETSNITTSSTTSEGIERDSSVERVSDDSDLPSFDGNQSQSKLSRFLRINNANKRDKKDLSNVPKRSVVALQAPNEKKVGKWKCSKQVEVAKGRATRRTKPGDRFRTARGTNPQKRLNACNHSECSTINTLVISKLKNDKAGCSLRIHDVMEINTFHNDPTQEKLSTDRYSSRASQSVGEECSSNCNSSSVANPQEKPLIRMLIDQNIPFMQDIETEPLIVEMTEKLTDQRSGQPGDANSLDTSKCQLDDKQHNMNSRRRSMRNRPPTSKALESVAWGFLGVNQKRKSKDEFPLESPTSPSKHARNRVRITEKHNSTENGKCHIEE</sequence>
<keyword evidence="2" id="KW-0805">Transcription regulation</keyword>
<feature type="compositionally biased region" description="Basic and acidic residues" evidence="5">
    <location>
        <begin position="527"/>
        <end position="539"/>
    </location>
</feature>
<feature type="region of interest" description="Disordered" evidence="5">
    <location>
        <begin position="1"/>
        <end position="37"/>
    </location>
</feature>
<dbReference type="EMBL" id="JAIWQS010000004">
    <property type="protein sequence ID" value="KAJ8766744.1"/>
    <property type="molecule type" value="Genomic_DNA"/>
</dbReference>
<feature type="compositionally biased region" description="Basic and acidic residues" evidence="5">
    <location>
        <begin position="821"/>
        <end position="838"/>
    </location>
</feature>
<keyword evidence="3" id="KW-0804">Transcription</keyword>
<feature type="compositionally biased region" description="Low complexity" evidence="5">
    <location>
        <begin position="515"/>
        <end position="525"/>
    </location>
</feature>
<evidence type="ECO:0000256" key="4">
    <source>
        <dbReference type="ARBA" id="ARBA00023242"/>
    </source>
</evidence>
<dbReference type="Pfam" id="PF25826">
    <property type="entry name" value="DUF7952"/>
    <property type="match status" value="1"/>
</dbReference>
<evidence type="ECO:0000313" key="8">
    <source>
        <dbReference type="Proteomes" id="UP001159364"/>
    </source>
</evidence>
<dbReference type="PANTHER" id="PTHR13859">
    <property type="entry name" value="ATROPHIN-RELATED"/>
    <property type="match status" value="1"/>
</dbReference>
<gene>
    <name evidence="7" type="ORF">K2173_007811</name>
</gene>
<feature type="region of interest" description="Disordered" evidence="5">
    <location>
        <begin position="604"/>
        <end position="626"/>
    </location>
</feature>
<feature type="region of interest" description="Disordered" evidence="5">
    <location>
        <begin position="740"/>
        <end position="784"/>
    </location>
</feature>
<keyword evidence="4" id="KW-0539">Nucleus</keyword>
<feature type="compositionally biased region" description="Basic and acidic residues" evidence="5">
    <location>
        <begin position="448"/>
        <end position="472"/>
    </location>
</feature>
<proteinExistence type="predicted"/>
<evidence type="ECO:0000313" key="7">
    <source>
        <dbReference type="EMBL" id="KAJ8766744.1"/>
    </source>
</evidence>
<keyword evidence="8" id="KW-1185">Reference proteome</keyword>
<evidence type="ECO:0000256" key="3">
    <source>
        <dbReference type="ARBA" id="ARBA00023163"/>
    </source>
</evidence>